<evidence type="ECO:0000313" key="3">
    <source>
        <dbReference type="WBParaSite" id="MBELARI_LOCUS19003"/>
    </source>
</evidence>
<keyword evidence="1" id="KW-0812">Transmembrane</keyword>
<dbReference type="Proteomes" id="UP000887575">
    <property type="component" value="Unassembled WGS sequence"/>
</dbReference>
<organism evidence="2 3">
    <name type="scientific">Mesorhabditis belari</name>
    <dbReference type="NCBI Taxonomy" id="2138241"/>
    <lineage>
        <taxon>Eukaryota</taxon>
        <taxon>Metazoa</taxon>
        <taxon>Ecdysozoa</taxon>
        <taxon>Nematoda</taxon>
        <taxon>Chromadorea</taxon>
        <taxon>Rhabditida</taxon>
        <taxon>Rhabditina</taxon>
        <taxon>Rhabditomorpha</taxon>
        <taxon>Rhabditoidea</taxon>
        <taxon>Rhabditidae</taxon>
        <taxon>Mesorhabditinae</taxon>
        <taxon>Mesorhabditis</taxon>
    </lineage>
</organism>
<feature type="transmembrane region" description="Helical" evidence="1">
    <location>
        <begin position="319"/>
        <end position="337"/>
    </location>
</feature>
<dbReference type="GO" id="GO:0030695">
    <property type="term" value="F:GTPase regulator activity"/>
    <property type="evidence" value="ECO:0007669"/>
    <property type="project" value="InterPro"/>
</dbReference>
<proteinExistence type="predicted"/>
<dbReference type="WBParaSite" id="MBELARI_LOCUS19003">
    <property type="protein sequence ID" value="MBELARI_LOCUS19003"/>
    <property type="gene ID" value="MBELARI_LOCUS19003"/>
</dbReference>
<name>A0AAF3EXR3_9BILA</name>
<keyword evidence="2" id="KW-1185">Reference proteome</keyword>
<evidence type="ECO:0000313" key="2">
    <source>
        <dbReference type="Proteomes" id="UP000887575"/>
    </source>
</evidence>
<dbReference type="InterPro" id="IPR003109">
    <property type="entry name" value="GoLoco_motif"/>
</dbReference>
<dbReference type="Pfam" id="PF02188">
    <property type="entry name" value="GoLoco"/>
    <property type="match status" value="1"/>
</dbReference>
<dbReference type="AlphaFoldDB" id="A0AAF3EXR3"/>
<reference evidence="3" key="1">
    <citation type="submission" date="2024-02" db="UniProtKB">
        <authorList>
            <consortium name="WormBaseParasite"/>
        </authorList>
    </citation>
    <scope>IDENTIFICATION</scope>
</reference>
<accession>A0AAF3EXR3</accession>
<keyword evidence="1" id="KW-0472">Membrane</keyword>
<feature type="transmembrane region" description="Helical" evidence="1">
    <location>
        <begin position="239"/>
        <end position="266"/>
    </location>
</feature>
<dbReference type="PROSITE" id="PS50877">
    <property type="entry name" value="GOLOCO"/>
    <property type="match status" value="1"/>
</dbReference>
<protein>
    <submittedName>
        <fullName evidence="3">Uncharacterized protein</fullName>
    </submittedName>
</protein>
<feature type="transmembrane region" description="Helical" evidence="1">
    <location>
        <begin position="286"/>
        <end position="307"/>
    </location>
</feature>
<evidence type="ECO:0000256" key="1">
    <source>
        <dbReference type="SAM" id="Phobius"/>
    </source>
</evidence>
<keyword evidence="1" id="KW-1133">Transmembrane helix</keyword>
<dbReference type="SMART" id="SM00390">
    <property type="entry name" value="GoLoco"/>
    <property type="match status" value="1"/>
</dbReference>
<sequence length="359" mass="40550">MEEQRAHLFPGLADRDDVLQKIVDTPGFDEDLYDLVIQSQSKRFNDQRTDIDDVPGLKFLGNLPHHSATTVPEEDIMEIRIDLPVDRCVPATVTPVRCWAGKDHWDYVVYPKIVLNQFPDSLLFFFSRQFVECRDHANNPKVVKKEKSALFSGNFPRERRIVEIGHHFDDPVASFCKMSIFTIFPYPKEDEEKLTRKECPHCLKKLDEKPVERVPENPTLNERIWGRWRQSGPYTSRQITCMGVSMGVAAGGFWIFYGFIILAIIAPPGATSSSEHPGSLLEQAKILRAVPAVLISALIPSFPLIYASLLLPCTSRKTAFGLFVFAQFLVLIIVPILTRCHPACRESAGKLGNEALEAL</sequence>